<dbReference type="Pfam" id="PF00239">
    <property type="entry name" value="Resolvase"/>
    <property type="match status" value="1"/>
</dbReference>
<dbReference type="CDD" id="cd03768">
    <property type="entry name" value="SR_ResInv"/>
    <property type="match status" value="1"/>
</dbReference>
<keyword evidence="3" id="KW-0238">DNA-binding</keyword>
<accession>A0AAU8AB46</accession>
<evidence type="ECO:0000256" key="2">
    <source>
        <dbReference type="ARBA" id="ARBA00022908"/>
    </source>
</evidence>
<evidence type="ECO:0000256" key="4">
    <source>
        <dbReference type="ARBA" id="ARBA00023172"/>
    </source>
</evidence>
<dbReference type="RefSeq" id="WP_079546778.1">
    <property type="nucleotide sequence ID" value="NZ_CP117826.1"/>
</dbReference>
<evidence type="ECO:0000259" key="7">
    <source>
        <dbReference type="PROSITE" id="PS51736"/>
    </source>
</evidence>
<evidence type="ECO:0000256" key="6">
    <source>
        <dbReference type="PROSITE-ProRule" id="PRU10137"/>
    </source>
</evidence>
<dbReference type="InterPro" id="IPR050639">
    <property type="entry name" value="SSR_resolvase"/>
</dbReference>
<dbReference type="InterPro" id="IPR006119">
    <property type="entry name" value="Resolv_N"/>
</dbReference>
<evidence type="ECO:0000256" key="3">
    <source>
        <dbReference type="ARBA" id="ARBA00023125"/>
    </source>
</evidence>
<sequence>MSEIRIHGYARVSTKEQNEERQINSLKEAGVSERDIYIDKISGKSFDRPEYQRMLNAVRRGDLIIIPSIDRLGRNYTEIQEQWRHIINELGADIQVLDMPLLDTRTEKDSIDSRFVADLVLQILSYVAAKERENIRARQAQGIANAKAKGVPIGRPKAKRPENWDEIYQKWVNKEITAVAAMKILGLKTNTFYKFVKEEKNS</sequence>
<organism evidence="8">
    <name type="scientific">Christensenella massiliensis</name>
    <dbReference type="NCBI Taxonomy" id="1805714"/>
    <lineage>
        <taxon>Bacteria</taxon>
        <taxon>Bacillati</taxon>
        <taxon>Bacillota</taxon>
        <taxon>Clostridia</taxon>
        <taxon>Christensenellales</taxon>
        <taxon>Christensenellaceae</taxon>
        <taxon>Christensenella</taxon>
    </lineage>
</organism>
<dbReference type="PANTHER" id="PTHR30461">
    <property type="entry name" value="DNA-INVERTASE FROM LAMBDOID PROPHAGE"/>
    <property type="match status" value="1"/>
</dbReference>
<dbReference type="GO" id="GO:0000150">
    <property type="term" value="F:DNA strand exchange activity"/>
    <property type="evidence" value="ECO:0007669"/>
    <property type="project" value="InterPro"/>
</dbReference>
<evidence type="ECO:0000256" key="5">
    <source>
        <dbReference type="PIRSR" id="PIRSR606118-50"/>
    </source>
</evidence>
<dbReference type="Gene3D" id="3.40.50.1390">
    <property type="entry name" value="Resolvase, N-terminal catalytic domain"/>
    <property type="match status" value="1"/>
</dbReference>
<dbReference type="PROSITE" id="PS00397">
    <property type="entry name" value="RECOMBINASES_1"/>
    <property type="match status" value="1"/>
</dbReference>
<keyword evidence="2" id="KW-0229">DNA integration</keyword>
<dbReference type="GO" id="GO:0003677">
    <property type="term" value="F:DNA binding"/>
    <property type="evidence" value="ECO:0007669"/>
    <property type="project" value="UniProtKB-KW"/>
</dbReference>
<evidence type="ECO:0000256" key="1">
    <source>
        <dbReference type="ARBA" id="ARBA00009913"/>
    </source>
</evidence>
<name>A0AAU8AB46_9FIRM</name>
<dbReference type="InterPro" id="IPR036162">
    <property type="entry name" value="Resolvase-like_N_sf"/>
</dbReference>
<dbReference type="GO" id="GO:0015074">
    <property type="term" value="P:DNA integration"/>
    <property type="evidence" value="ECO:0007669"/>
    <property type="project" value="UniProtKB-KW"/>
</dbReference>
<feature type="active site" description="O-(5'-phospho-DNA)-serine intermediate" evidence="5 6">
    <location>
        <position position="13"/>
    </location>
</feature>
<evidence type="ECO:0000313" key="8">
    <source>
        <dbReference type="EMBL" id="XCC63354.1"/>
    </source>
</evidence>
<dbReference type="PANTHER" id="PTHR30461:SF26">
    <property type="entry name" value="RESOLVASE HOMOLOG YNEB"/>
    <property type="match status" value="1"/>
</dbReference>
<comment type="similarity">
    <text evidence="1">Belongs to the site-specific recombinase resolvase family.</text>
</comment>
<dbReference type="PROSITE" id="PS00398">
    <property type="entry name" value="RECOMBINASES_2"/>
    <property type="match status" value="1"/>
</dbReference>
<dbReference type="EMBL" id="CP117826">
    <property type="protein sequence ID" value="XCC63354.1"/>
    <property type="molecule type" value="Genomic_DNA"/>
</dbReference>
<gene>
    <name evidence="8" type="ORF">PUP29_05425</name>
</gene>
<feature type="domain" description="Resolvase/invertase-type recombinase catalytic" evidence="7">
    <location>
        <begin position="5"/>
        <end position="150"/>
    </location>
</feature>
<dbReference type="AlphaFoldDB" id="A0AAU8AB46"/>
<dbReference type="InterPro" id="IPR006118">
    <property type="entry name" value="Recombinase_CS"/>
</dbReference>
<protein>
    <submittedName>
        <fullName evidence="8">Recombinase family protein</fullName>
    </submittedName>
</protein>
<dbReference type="PROSITE" id="PS51736">
    <property type="entry name" value="RECOMBINASES_3"/>
    <property type="match status" value="1"/>
</dbReference>
<dbReference type="SUPFAM" id="SSF53041">
    <property type="entry name" value="Resolvase-like"/>
    <property type="match status" value="1"/>
</dbReference>
<reference evidence="8" key="1">
    <citation type="submission" date="2023-02" db="EMBL/GenBank/DDBJ databases">
        <title>Gut commensal Christensenella minuta modulates host metabolism via a new class of secondary bile acids.</title>
        <authorList>
            <person name="Liu C."/>
        </authorList>
    </citation>
    <scope>NUCLEOTIDE SEQUENCE</scope>
    <source>
        <strain evidence="8">CA70</strain>
    </source>
</reference>
<keyword evidence="4" id="KW-0233">DNA recombination</keyword>
<proteinExistence type="inferred from homology"/>
<dbReference type="SMART" id="SM00857">
    <property type="entry name" value="Resolvase"/>
    <property type="match status" value="1"/>
</dbReference>